<comment type="caution">
    <text evidence="6">The sequence shown here is derived from an EMBL/GenBank/DDBJ whole genome shotgun (WGS) entry which is preliminary data.</text>
</comment>
<reference evidence="7" key="1">
    <citation type="journal article" date="2017" name="Proc. Natl. Acad. Sci. U.S.A.">
        <title>Simulation of Deepwater Horizon oil plume reveals substrate specialization within a complex community of hydrocarbon-degraders.</title>
        <authorList>
            <person name="Hu P."/>
            <person name="Dubinsky E.A."/>
            <person name="Probst A.J."/>
            <person name="Wang J."/>
            <person name="Sieber C.M.K."/>
            <person name="Tom L.M."/>
            <person name="Gardinali P."/>
            <person name="Banfield J.F."/>
            <person name="Atlas R.M."/>
            <person name="Andersen G.L."/>
        </authorList>
    </citation>
    <scope>NUCLEOTIDE SEQUENCE [LARGE SCALE GENOMIC DNA]</scope>
</reference>
<proteinExistence type="inferred from homology"/>
<dbReference type="PANTHER" id="PTHR43798">
    <property type="entry name" value="MONOACYLGLYCEROL LIPASE"/>
    <property type="match status" value="1"/>
</dbReference>
<dbReference type="PIRSF" id="PIRSF005539">
    <property type="entry name" value="Pept_S33_TRI_F1"/>
    <property type="match status" value="1"/>
</dbReference>
<keyword evidence="6" id="KW-0645">Protease</keyword>
<gene>
    <name evidence="6" type="ORF">A9Q84_01625</name>
</gene>
<dbReference type="GO" id="GO:0016020">
    <property type="term" value="C:membrane"/>
    <property type="evidence" value="ECO:0007669"/>
    <property type="project" value="TreeGrafter"/>
</dbReference>
<dbReference type="EMBL" id="MAAO01000002">
    <property type="protein sequence ID" value="OUR99751.1"/>
    <property type="molecule type" value="Genomic_DNA"/>
</dbReference>
<evidence type="ECO:0000259" key="5">
    <source>
        <dbReference type="Pfam" id="PF00561"/>
    </source>
</evidence>
<feature type="active site" description="Nucleophile" evidence="4">
    <location>
        <position position="96"/>
    </location>
</feature>
<feature type="active site" description="Proton donor" evidence="4">
    <location>
        <position position="263"/>
    </location>
</feature>
<accession>A0A1Y5FC23</accession>
<dbReference type="InterPro" id="IPR029058">
    <property type="entry name" value="AB_hydrolase_fold"/>
</dbReference>
<evidence type="ECO:0000256" key="4">
    <source>
        <dbReference type="PIRSR" id="PIRSR005539-1"/>
    </source>
</evidence>
<dbReference type="GO" id="GO:0004177">
    <property type="term" value="F:aminopeptidase activity"/>
    <property type="evidence" value="ECO:0007669"/>
    <property type="project" value="UniProtKB-KW"/>
</dbReference>
<dbReference type="InterPro" id="IPR000073">
    <property type="entry name" value="AB_hydrolase_1"/>
</dbReference>
<evidence type="ECO:0000256" key="2">
    <source>
        <dbReference type="ARBA" id="ARBA00022801"/>
    </source>
</evidence>
<dbReference type="InterPro" id="IPR050266">
    <property type="entry name" value="AB_hydrolase_sf"/>
</dbReference>
<comment type="similarity">
    <text evidence="1 3">Belongs to the peptidase S33 family.</text>
</comment>
<evidence type="ECO:0000256" key="1">
    <source>
        <dbReference type="ARBA" id="ARBA00010088"/>
    </source>
</evidence>
<dbReference type="GO" id="GO:0006508">
    <property type="term" value="P:proteolysis"/>
    <property type="evidence" value="ECO:0007669"/>
    <property type="project" value="InterPro"/>
</dbReference>
<keyword evidence="2 3" id="KW-0378">Hydrolase</keyword>
<protein>
    <submittedName>
        <fullName evidence="6">Prolyl aminopeptidase</fullName>
    </submittedName>
</protein>
<dbReference type="InterPro" id="IPR002410">
    <property type="entry name" value="Peptidase_S33"/>
</dbReference>
<dbReference type="PANTHER" id="PTHR43798:SF33">
    <property type="entry name" value="HYDROLASE, PUTATIVE (AFU_ORTHOLOGUE AFUA_2G14860)-RELATED"/>
    <property type="match status" value="1"/>
</dbReference>
<dbReference type="Proteomes" id="UP000196531">
    <property type="component" value="Unassembled WGS sequence"/>
</dbReference>
<sequence>MAKIKHKYGTTFYEKKGRKGKTPIICLHGGPGGMSKKMSPLFTLSSDREVYLYDQIGGGRSSEIPKRLWKIETFVAELDILIKEWGLTEFYLMGGSWGTTLALEYYLRKKGKGVKGLIFQSPMFSARDWQNDANDLVEKLPAKTRKVIKYCHEIGATDSKVYGEAVIEYYSRHVFRNIKKLKKAMGKNINPHGDKVYEYMWGPSEFMATGTLKNYSRLKDLKDIKVPTLFICGQYDEARPDTARKYVKKIKNSKLKVIKDASHAILGEKPKEMLKVMKDFMVD</sequence>
<feature type="active site" evidence="4">
    <location>
        <position position="236"/>
    </location>
</feature>
<evidence type="ECO:0000256" key="3">
    <source>
        <dbReference type="PIRNR" id="PIRNR005539"/>
    </source>
</evidence>
<name>A0A1Y5FC23_9BACT</name>
<dbReference type="AlphaFoldDB" id="A0A1Y5FC23"/>
<organism evidence="6 7">
    <name type="scientific">Halobacteriovorax marinus</name>
    <dbReference type="NCBI Taxonomy" id="97084"/>
    <lineage>
        <taxon>Bacteria</taxon>
        <taxon>Pseudomonadati</taxon>
        <taxon>Bdellovibrionota</taxon>
        <taxon>Bacteriovoracia</taxon>
        <taxon>Bacteriovoracales</taxon>
        <taxon>Halobacteriovoraceae</taxon>
        <taxon>Halobacteriovorax</taxon>
    </lineage>
</organism>
<evidence type="ECO:0000313" key="6">
    <source>
        <dbReference type="EMBL" id="OUR99751.1"/>
    </source>
</evidence>
<keyword evidence="6" id="KW-0031">Aminopeptidase</keyword>
<dbReference type="SUPFAM" id="SSF53474">
    <property type="entry name" value="alpha/beta-Hydrolases"/>
    <property type="match status" value="1"/>
</dbReference>
<dbReference type="Pfam" id="PF00561">
    <property type="entry name" value="Abhydrolase_1"/>
    <property type="match status" value="1"/>
</dbReference>
<dbReference type="NCBIfam" id="TIGR01250">
    <property type="entry name" value="pro_imino_pep_2"/>
    <property type="match status" value="1"/>
</dbReference>
<dbReference type="PRINTS" id="PR00793">
    <property type="entry name" value="PROAMNOPTASE"/>
</dbReference>
<evidence type="ECO:0000313" key="7">
    <source>
        <dbReference type="Proteomes" id="UP000196531"/>
    </source>
</evidence>
<feature type="domain" description="AB hydrolase-1" evidence="5">
    <location>
        <begin position="23"/>
        <end position="270"/>
    </location>
</feature>
<dbReference type="InterPro" id="IPR005945">
    <property type="entry name" value="Pro_imino_pep"/>
</dbReference>
<dbReference type="Gene3D" id="3.40.50.1820">
    <property type="entry name" value="alpha/beta hydrolase"/>
    <property type="match status" value="1"/>
</dbReference>